<dbReference type="EMBL" id="JANJYJ010000009">
    <property type="protein sequence ID" value="KAK3189367.1"/>
    <property type="molecule type" value="Genomic_DNA"/>
</dbReference>
<sequence>MVTEELQAGPTQVEIPVIIGVQILSETPAKVVVQLTGELLVGPEARVVKAALDEFSLLSGLHANHAKSNIFTFGVSHTINQQLINLLGYTVGSLPIRYLGIPIISSRLRLRDCSPLVDRVSRRLASWLIQGLSYAGRLQLIVSVLTSLQVFWASYLCLPKKVLNIIEQKFRSFLWRGIEGDSKGAKICWSDICFPKKEGCLGIKDLSSWNKALMIRHIWILSYGTNNLWSSWIKAYHLKDSNLWKAKTPCTCSWNWRKLLYLRPLVRPLIQHYIGNGSSTSLWFDNWHPDGPLLSKWSPRVVYDSCFPIHATVSSIVHGDSWSWPAAMSIDLFVIRSRMPSYNPNSNVNDRARSLPSSNGTYSASSALASLRTPHPFVPWFKLVWFPQNIPRMSFILWVAIRGRLSTRDRIHRYDLWRLLLVFFATPTRSLMPTFFLSVYSVEPFGLSL</sequence>
<feature type="domain" description="Reverse transcriptase zinc-binding" evidence="1">
    <location>
        <begin position="362"/>
        <end position="414"/>
    </location>
</feature>
<keyword evidence="3" id="KW-1185">Reference proteome</keyword>
<evidence type="ECO:0000313" key="2">
    <source>
        <dbReference type="EMBL" id="KAK3189367.1"/>
    </source>
</evidence>
<evidence type="ECO:0000313" key="3">
    <source>
        <dbReference type="Proteomes" id="UP001281410"/>
    </source>
</evidence>
<reference evidence="2" key="1">
    <citation type="journal article" date="2023" name="Plant J.">
        <title>Genome sequences and population genomics provide insights into the demographic history, inbreeding, and mutation load of two 'living fossil' tree species of Dipteronia.</title>
        <authorList>
            <person name="Feng Y."/>
            <person name="Comes H.P."/>
            <person name="Chen J."/>
            <person name="Zhu S."/>
            <person name="Lu R."/>
            <person name="Zhang X."/>
            <person name="Li P."/>
            <person name="Qiu J."/>
            <person name="Olsen K.M."/>
            <person name="Qiu Y."/>
        </authorList>
    </citation>
    <scope>NUCLEOTIDE SEQUENCE</scope>
    <source>
        <strain evidence="2">NBL</strain>
    </source>
</reference>
<name>A0AAD9ZSS9_9ROSI</name>
<evidence type="ECO:0000259" key="1">
    <source>
        <dbReference type="Pfam" id="PF13966"/>
    </source>
</evidence>
<organism evidence="2 3">
    <name type="scientific">Dipteronia sinensis</name>
    <dbReference type="NCBI Taxonomy" id="43782"/>
    <lineage>
        <taxon>Eukaryota</taxon>
        <taxon>Viridiplantae</taxon>
        <taxon>Streptophyta</taxon>
        <taxon>Embryophyta</taxon>
        <taxon>Tracheophyta</taxon>
        <taxon>Spermatophyta</taxon>
        <taxon>Magnoliopsida</taxon>
        <taxon>eudicotyledons</taxon>
        <taxon>Gunneridae</taxon>
        <taxon>Pentapetalae</taxon>
        <taxon>rosids</taxon>
        <taxon>malvids</taxon>
        <taxon>Sapindales</taxon>
        <taxon>Sapindaceae</taxon>
        <taxon>Hippocastanoideae</taxon>
        <taxon>Acereae</taxon>
        <taxon>Dipteronia</taxon>
    </lineage>
</organism>
<dbReference type="PANTHER" id="PTHR33116">
    <property type="entry name" value="REVERSE TRANSCRIPTASE ZINC-BINDING DOMAIN-CONTAINING PROTEIN-RELATED-RELATED"/>
    <property type="match status" value="1"/>
</dbReference>
<dbReference type="Proteomes" id="UP001281410">
    <property type="component" value="Unassembled WGS sequence"/>
</dbReference>
<gene>
    <name evidence="2" type="ORF">Dsin_028928</name>
</gene>
<comment type="caution">
    <text evidence="2">The sequence shown here is derived from an EMBL/GenBank/DDBJ whole genome shotgun (WGS) entry which is preliminary data.</text>
</comment>
<dbReference type="PANTHER" id="PTHR33116:SF84">
    <property type="entry name" value="RNA-DIRECTED DNA POLYMERASE"/>
    <property type="match status" value="1"/>
</dbReference>
<proteinExistence type="predicted"/>
<dbReference type="AlphaFoldDB" id="A0AAD9ZSS9"/>
<accession>A0AAD9ZSS9</accession>
<dbReference type="Pfam" id="PF13966">
    <property type="entry name" value="zf-RVT"/>
    <property type="match status" value="1"/>
</dbReference>
<protein>
    <recommendedName>
        <fullName evidence="1">Reverse transcriptase zinc-binding domain-containing protein</fullName>
    </recommendedName>
</protein>
<dbReference type="InterPro" id="IPR026960">
    <property type="entry name" value="RVT-Znf"/>
</dbReference>